<evidence type="ECO:0000313" key="3">
    <source>
        <dbReference type="RefSeq" id="XP_047736395.1"/>
    </source>
</evidence>
<gene>
    <name evidence="3" type="primary">LOC125177878</name>
</gene>
<dbReference type="KEGG" id="hazt:125177878"/>
<dbReference type="GeneID" id="125177878"/>
<sequence>MDIAKMMSLKRKVIALLVLAATLSSSTAQSVKVLTANPDGAQRGDTWAQLNGSVQITSDSSICLRFRIRVFRLLTAVLYLFDIRDSYSDPISFEVYFEKIRTIYGGYGKFYSLPDNLVTNTWYHYCQAQAS</sequence>
<keyword evidence="1" id="KW-0732">Signal</keyword>
<feature type="signal peptide" evidence="1">
    <location>
        <begin position="1"/>
        <end position="28"/>
    </location>
</feature>
<evidence type="ECO:0000313" key="2">
    <source>
        <dbReference type="Proteomes" id="UP000694843"/>
    </source>
</evidence>
<proteinExistence type="predicted"/>
<reference evidence="3" key="1">
    <citation type="submission" date="2025-08" db="UniProtKB">
        <authorList>
            <consortium name="RefSeq"/>
        </authorList>
    </citation>
    <scope>IDENTIFICATION</scope>
    <source>
        <tissue evidence="3">Whole organism</tissue>
    </source>
</reference>
<organism evidence="2 3">
    <name type="scientific">Hyalella azteca</name>
    <name type="common">Amphipod</name>
    <dbReference type="NCBI Taxonomy" id="294128"/>
    <lineage>
        <taxon>Eukaryota</taxon>
        <taxon>Metazoa</taxon>
        <taxon>Ecdysozoa</taxon>
        <taxon>Arthropoda</taxon>
        <taxon>Crustacea</taxon>
        <taxon>Multicrustacea</taxon>
        <taxon>Malacostraca</taxon>
        <taxon>Eumalacostraca</taxon>
        <taxon>Peracarida</taxon>
        <taxon>Amphipoda</taxon>
        <taxon>Senticaudata</taxon>
        <taxon>Talitrida</taxon>
        <taxon>Talitroidea</taxon>
        <taxon>Hyalellidae</taxon>
        <taxon>Hyalella</taxon>
    </lineage>
</organism>
<evidence type="ECO:0000256" key="1">
    <source>
        <dbReference type="SAM" id="SignalP"/>
    </source>
</evidence>
<name>A0A979FJH4_HYAAZ</name>
<dbReference type="AlphaFoldDB" id="A0A979FJH4"/>
<feature type="chain" id="PRO_5037846423" evidence="1">
    <location>
        <begin position="29"/>
        <end position="131"/>
    </location>
</feature>
<keyword evidence="2" id="KW-1185">Reference proteome</keyword>
<dbReference type="Proteomes" id="UP000694843">
    <property type="component" value="Unplaced"/>
</dbReference>
<accession>A0A979FJH4</accession>
<dbReference type="RefSeq" id="XP_047736395.1">
    <property type="nucleotide sequence ID" value="XM_047880439.1"/>
</dbReference>
<protein>
    <submittedName>
        <fullName evidence="3">Uncharacterized protein LOC125177878</fullName>
    </submittedName>
</protein>